<reference evidence="1 2" key="1">
    <citation type="submission" date="2019-03" db="EMBL/GenBank/DDBJ databases">
        <title>Draft genome sequences of novel Actinobacteria.</title>
        <authorList>
            <person name="Sahin N."/>
            <person name="Ay H."/>
            <person name="Saygin H."/>
        </authorList>
    </citation>
    <scope>NUCLEOTIDE SEQUENCE [LARGE SCALE GENOMIC DNA]</scope>
    <source>
        <strain evidence="1 2">DSM 41900</strain>
    </source>
</reference>
<organism evidence="1 2">
    <name type="scientific">Streptomyces hainanensis</name>
    <dbReference type="NCBI Taxonomy" id="402648"/>
    <lineage>
        <taxon>Bacteria</taxon>
        <taxon>Bacillati</taxon>
        <taxon>Actinomycetota</taxon>
        <taxon>Actinomycetes</taxon>
        <taxon>Kitasatosporales</taxon>
        <taxon>Streptomycetaceae</taxon>
        <taxon>Streptomyces</taxon>
    </lineage>
</organism>
<dbReference type="OrthoDB" id="8477782at2"/>
<dbReference type="Proteomes" id="UP000295345">
    <property type="component" value="Unassembled WGS sequence"/>
</dbReference>
<gene>
    <name evidence="1" type="ORF">E1283_31790</name>
</gene>
<evidence type="ECO:0000313" key="1">
    <source>
        <dbReference type="EMBL" id="TDC64140.1"/>
    </source>
</evidence>
<comment type="caution">
    <text evidence="1">The sequence shown here is derived from an EMBL/GenBank/DDBJ whole genome shotgun (WGS) entry which is preliminary data.</text>
</comment>
<dbReference type="EMBL" id="SMKI01000530">
    <property type="protein sequence ID" value="TDC64140.1"/>
    <property type="molecule type" value="Genomic_DNA"/>
</dbReference>
<dbReference type="RefSeq" id="WP_132821637.1">
    <property type="nucleotide sequence ID" value="NZ_SMKI01000530.1"/>
</dbReference>
<evidence type="ECO:0000313" key="2">
    <source>
        <dbReference type="Proteomes" id="UP000295345"/>
    </source>
</evidence>
<name>A0A4R4SKC9_9ACTN</name>
<proteinExistence type="predicted"/>
<dbReference type="AlphaFoldDB" id="A0A4R4SKC9"/>
<accession>A0A4R4SKC9</accession>
<sequence>MTDRGARARATTLAFAESPVQLLNILEWAHAARSHVASSRSASPRGVRDLTVVILPPHDPTSRGQLRRMAQLARDSGYRVLWREARGGAVAPPRSLAALAGPMRRAGLLVIGDPFSHYLQLLLSMAGGRRDIVVVDDGTATMEFTAQLARGERLVRWHRPNARGPRALLFAPVARRAVRSLTPAAGRSVEVFTAMPVEALAGVTVTDNDFAWTRAHFPEPRLTGGADLVGTSLVETGVIQEARYVAGVIALAKAHGVTRYFAHRRESADKLRRLTQEAGLEIVRPDLPLELVARRGPIGSTILSFPSTVVHTLPRVLADTKVKVAVCDISESWFTDGVSERATGFLSAVTNTALGTHGLTSLPAQQ</sequence>
<protein>
    <submittedName>
        <fullName evidence="1">Uncharacterized protein</fullName>
    </submittedName>
</protein>
<keyword evidence="2" id="KW-1185">Reference proteome</keyword>